<gene>
    <name evidence="11" type="ORF">G3I74_02740</name>
</gene>
<dbReference type="RefSeq" id="WP_164210040.1">
    <property type="nucleotide sequence ID" value="NZ_JAAGSC010000031.1"/>
</dbReference>
<comment type="function">
    <text evidence="2">Responsible for synthesis of pseudouridine from uracil at positions 955, 2504 and 2580 in 23S ribosomal RNA.</text>
</comment>
<reference evidence="11 12" key="1">
    <citation type="submission" date="2020-02" db="EMBL/GenBank/DDBJ databases">
        <authorList>
            <person name="Zhang X.-Y."/>
        </authorList>
    </citation>
    <scope>NUCLEOTIDE SEQUENCE [LARGE SCALE GENOMIC DNA]</scope>
    <source>
        <strain evidence="11 12">C33</strain>
    </source>
</reference>
<dbReference type="InterPro" id="IPR002942">
    <property type="entry name" value="S4_RNA-bd"/>
</dbReference>
<dbReference type="CDD" id="cd02869">
    <property type="entry name" value="PseudoU_synth_RluA_like"/>
    <property type="match status" value="1"/>
</dbReference>
<comment type="similarity">
    <text evidence="3 9">Belongs to the pseudouridine synthase RluA family.</text>
</comment>
<keyword evidence="12" id="KW-1185">Reference proteome</keyword>
<sequence length="309" mass="33912">MNSGKVASRVRHVLVPADRGGQRLDNFLVGLLDGVPRSLVYRLVRTGQVRVNGGRAKPMRKLRVGDEVRVPPVSVKPSGPATVPDDLVAEIRSRIVARTADFCVIDKPAGLAMHGGSGLSFGLMDVVARISPEWRPVHRLDRATSGLVILACHHQALVALQRCFTGREIDKRYLALLSGQPGEQAFTVDLPLTKIRDGSGQHRVVADQDGQSARSHFRVLERLAGYAYAEVRIETGRTHQIRAHAAAIGHPLAGDSRYNEAPPPDGLKRLFLHAHCLRLPWPEDQLFSSPLPQELSTVLQPLRRKGVQD</sequence>
<comment type="catalytic activity">
    <reaction evidence="1">
        <text>uridine(955/2504/2580) in 23S rRNA = pseudouridine(955/2504/2580) in 23S rRNA</text>
        <dbReference type="Rhea" id="RHEA:42528"/>
        <dbReference type="Rhea" id="RHEA-COMP:10099"/>
        <dbReference type="Rhea" id="RHEA-COMP:10100"/>
        <dbReference type="ChEBI" id="CHEBI:65314"/>
        <dbReference type="ChEBI" id="CHEBI:65315"/>
        <dbReference type="EC" id="5.4.99.24"/>
    </reaction>
</comment>
<dbReference type="SUPFAM" id="SSF55120">
    <property type="entry name" value="Pseudouridine synthase"/>
    <property type="match status" value="1"/>
</dbReference>
<keyword evidence="6 9" id="KW-0413">Isomerase</keyword>
<feature type="domain" description="RNA-binding S4" evidence="10">
    <location>
        <begin position="22"/>
        <end position="84"/>
    </location>
</feature>
<dbReference type="EMBL" id="JAAGSC010000031">
    <property type="protein sequence ID" value="NDY94645.1"/>
    <property type="molecule type" value="Genomic_DNA"/>
</dbReference>
<dbReference type="InterPro" id="IPR006224">
    <property type="entry name" value="PsdUridine_synth_RluA-like_CS"/>
</dbReference>
<dbReference type="GO" id="GO:0000455">
    <property type="term" value="P:enzyme-directed rRNA pseudouridine synthesis"/>
    <property type="evidence" value="ECO:0007669"/>
    <property type="project" value="TreeGrafter"/>
</dbReference>
<dbReference type="SMART" id="SM00363">
    <property type="entry name" value="S4"/>
    <property type="match status" value="1"/>
</dbReference>
<dbReference type="GO" id="GO:0160141">
    <property type="term" value="F:23S rRNA pseudouridine(955/2504/2580) synthase activity"/>
    <property type="evidence" value="ECO:0007669"/>
    <property type="project" value="UniProtKB-EC"/>
</dbReference>
<dbReference type="InterPro" id="IPR006145">
    <property type="entry name" value="PsdUridine_synth_RsuA/RluA"/>
</dbReference>
<evidence type="ECO:0000256" key="7">
    <source>
        <dbReference type="PIRSR" id="PIRSR606225-1"/>
    </source>
</evidence>
<keyword evidence="4" id="KW-0698">rRNA processing</keyword>
<evidence type="ECO:0000256" key="6">
    <source>
        <dbReference type="ARBA" id="ARBA00023235"/>
    </source>
</evidence>
<evidence type="ECO:0000256" key="2">
    <source>
        <dbReference type="ARBA" id="ARBA00002876"/>
    </source>
</evidence>
<dbReference type="Pfam" id="PF01479">
    <property type="entry name" value="S4"/>
    <property type="match status" value="1"/>
</dbReference>
<dbReference type="PANTHER" id="PTHR21600:SF92">
    <property type="entry name" value="RIBOSOMAL LARGE SUBUNIT PSEUDOURIDINE SYNTHASE C"/>
    <property type="match status" value="1"/>
</dbReference>
<evidence type="ECO:0000256" key="9">
    <source>
        <dbReference type="RuleBase" id="RU362028"/>
    </source>
</evidence>
<protein>
    <recommendedName>
        <fullName evidence="9">Pseudouridine synthase</fullName>
        <ecNumber evidence="9">5.4.99.-</ecNumber>
    </recommendedName>
</protein>
<keyword evidence="5 8" id="KW-0694">RNA-binding</keyword>
<dbReference type="InterPro" id="IPR020103">
    <property type="entry name" value="PsdUridine_synth_cat_dom_sf"/>
</dbReference>
<dbReference type="Proteomes" id="UP000484885">
    <property type="component" value="Unassembled WGS sequence"/>
</dbReference>
<dbReference type="InterPro" id="IPR006225">
    <property type="entry name" value="PsdUridine_synth_RluC/D"/>
</dbReference>
<evidence type="ECO:0000259" key="10">
    <source>
        <dbReference type="SMART" id="SM00363"/>
    </source>
</evidence>
<evidence type="ECO:0000256" key="5">
    <source>
        <dbReference type="ARBA" id="ARBA00022884"/>
    </source>
</evidence>
<dbReference type="CDD" id="cd00165">
    <property type="entry name" value="S4"/>
    <property type="match status" value="1"/>
</dbReference>
<evidence type="ECO:0000256" key="4">
    <source>
        <dbReference type="ARBA" id="ARBA00022552"/>
    </source>
</evidence>
<name>A0A845V3T3_9GAMM</name>
<evidence type="ECO:0000313" key="11">
    <source>
        <dbReference type="EMBL" id="NDY94645.1"/>
    </source>
</evidence>
<dbReference type="SUPFAM" id="SSF55174">
    <property type="entry name" value="Alpha-L RNA-binding motif"/>
    <property type="match status" value="1"/>
</dbReference>
<organism evidence="11 12">
    <name type="scientific">Wenzhouxiangella limi</name>
    <dbReference type="NCBI Taxonomy" id="2707351"/>
    <lineage>
        <taxon>Bacteria</taxon>
        <taxon>Pseudomonadati</taxon>
        <taxon>Pseudomonadota</taxon>
        <taxon>Gammaproteobacteria</taxon>
        <taxon>Chromatiales</taxon>
        <taxon>Wenzhouxiangellaceae</taxon>
        <taxon>Wenzhouxiangella</taxon>
    </lineage>
</organism>
<dbReference type="AlphaFoldDB" id="A0A845V3T3"/>
<evidence type="ECO:0000256" key="3">
    <source>
        <dbReference type="ARBA" id="ARBA00010876"/>
    </source>
</evidence>
<dbReference type="PANTHER" id="PTHR21600">
    <property type="entry name" value="MITOCHONDRIAL RNA PSEUDOURIDINE SYNTHASE"/>
    <property type="match status" value="1"/>
</dbReference>
<dbReference type="Gene3D" id="3.30.2350.10">
    <property type="entry name" value="Pseudouridine synthase"/>
    <property type="match status" value="1"/>
</dbReference>
<dbReference type="Pfam" id="PF00849">
    <property type="entry name" value="PseudoU_synth_2"/>
    <property type="match status" value="1"/>
</dbReference>
<dbReference type="NCBIfam" id="TIGR00005">
    <property type="entry name" value="rluA_subfam"/>
    <property type="match status" value="1"/>
</dbReference>
<evidence type="ECO:0000256" key="1">
    <source>
        <dbReference type="ARBA" id="ARBA00000381"/>
    </source>
</evidence>
<proteinExistence type="inferred from homology"/>
<evidence type="ECO:0000313" key="12">
    <source>
        <dbReference type="Proteomes" id="UP000484885"/>
    </source>
</evidence>
<dbReference type="PROSITE" id="PS50889">
    <property type="entry name" value="S4"/>
    <property type="match status" value="1"/>
</dbReference>
<comment type="catalytic activity">
    <reaction evidence="9">
        <text>a uridine in RNA = a pseudouridine in RNA</text>
        <dbReference type="Rhea" id="RHEA:48348"/>
        <dbReference type="Rhea" id="RHEA-COMP:12068"/>
        <dbReference type="Rhea" id="RHEA-COMP:12069"/>
        <dbReference type="ChEBI" id="CHEBI:65314"/>
        <dbReference type="ChEBI" id="CHEBI:65315"/>
    </reaction>
</comment>
<dbReference type="InterPro" id="IPR036986">
    <property type="entry name" value="S4_RNA-bd_sf"/>
</dbReference>
<dbReference type="PROSITE" id="PS01129">
    <property type="entry name" value="PSI_RLU"/>
    <property type="match status" value="1"/>
</dbReference>
<dbReference type="Gene3D" id="3.10.290.10">
    <property type="entry name" value="RNA-binding S4 domain"/>
    <property type="match status" value="1"/>
</dbReference>
<comment type="caution">
    <text evidence="11">The sequence shown here is derived from an EMBL/GenBank/DDBJ whole genome shotgun (WGS) entry which is preliminary data.</text>
</comment>
<feature type="active site" evidence="7">
    <location>
        <position position="141"/>
    </location>
</feature>
<dbReference type="GO" id="GO:0003723">
    <property type="term" value="F:RNA binding"/>
    <property type="evidence" value="ECO:0007669"/>
    <property type="project" value="UniProtKB-KW"/>
</dbReference>
<dbReference type="EC" id="5.4.99.-" evidence="9"/>
<dbReference type="InterPro" id="IPR050188">
    <property type="entry name" value="RluA_PseudoU_synthase"/>
</dbReference>
<evidence type="ECO:0000256" key="8">
    <source>
        <dbReference type="PROSITE-ProRule" id="PRU00182"/>
    </source>
</evidence>
<accession>A0A845V3T3</accession>